<keyword evidence="5" id="KW-0547">Nucleotide-binding</keyword>
<keyword evidence="9" id="KW-0902">Two-component regulatory system</keyword>
<evidence type="ECO:0000259" key="12">
    <source>
        <dbReference type="Pfam" id="PF13493"/>
    </source>
</evidence>
<evidence type="ECO:0000256" key="9">
    <source>
        <dbReference type="ARBA" id="ARBA00023012"/>
    </source>
</evidence>
<reference evidence="14" key="1">
    <citation type="journal article" date="2019" name="Int. J. Syst. Evol. Microbiol.">
        <title>The Global Catalogue of Microorganisms (GCM) 10K type strain sequencing project: providing services to taxonomists for standard genome sequencing and annotation.</title>
        <authorList>
            <consortium name="The Broad Institute Genomics Platform"/>
            <consortium name="The Broad Institute Genome Sequencing Center for Infectious Disease"/>
            <person name="Wu L."/>
            <person name="Ma J."/>
        </authorList>
    </citation>
    <scope>NUCLEOTIDE SEQUENCE [LARGE SCALE GENOMIC DNA]</scope>
    <source>
        <strain evidence="14">JCM 16013</strain>
    </source>
</reference>
<keyword evidence="3" id="KW-0808">Transferase</keyword>
<evidence type="ECO:0000256" key="8">
    <source>
        <dbReference type="ARBA" id="ARBA00022989"/>
    </source>
</evidence>
<keyword evidence="8 11" id="KW-1133">Transmembrane helix</keyword>
<evidence type="ECO:0000256" key="6">
    <source>
        <dbReference type="ARBA" id="ARBA00022777"/>
    </source>
</evidence>
<keyword evidence="6" id="KW-0418">Kinase</keyword>
<evidence type="ECO:0000313" key="13">
    <source>
        <dbReference type="EMBL" id="GAA1959789.1"/>
    </source>
</evidence>
<keyword evidence="4 11" id="KW-0812">Transmembrane</keyword>
<proteinExistence type="predicted"/>
<dbReference type="Pfam" id="PF13493">
    <property type="entry name" value="DUF4118"/>
    <property type="match status" value="1"/>
</dbReference>
<evidence type="ECO:0000256" key="5">
    <source>
        <dbReference type="ARBA" id="ARBA00022741"/>
    </source>
</evidence>
<dbReference type="InterPro" id="IPR025201">
    <property type="entry name" value="KdpD_TM"/>
</dbReference>
<evidence type="ECO:0000256" key="3">
    <source>
        <dbReference type="ARBA" id="ARBA00022679"/>
    </source>
</evidence>
<keyword evidence="7" id="KW-0067">ATP-binding</keyword>
<evidence type="ECO:0000256" key="4">
    <source>
        <dbReference type="ARBA" id="ARBA00022692"/>
    </source>
</evidence>
<dbReference type="EMBL" id="BAAAQM010000006">
    <property type="protein sequence ID" value="GAA1959789.1"/>
    <property type="molecule type" value="Genomic_DNA"/>
</dbReference>
<dbReference type="InterPro" id="IPR038318">
    <property type="entry name" value="KdpD_sf"/>
</dbReference>
<organism evidence="13 14">
    <name type="scientific">Catenulispora subtropica</name>
    <dbReference type="NCBI Taxonomy" id="450798"/>
    <lineage>
        <taxon>Bacteria</taxon>
        <taxon>Bacillati</taxon>
        <taxon>Actinomycetota</taxon>
        <taxon>Actinomycetes</taxon>
        <taxon>Catenulisporales</taxon>
        <taxon>Catenulisporaceae</taxon>
        <taxon>Catenulispora</taxon>
    </lineage>
</organism>
<dbReference type="RefSeq" id="WP_344656213.1">
    <property type="nucleotide sequence ID" value="NZ_BAAAQM010000006.1"/>
</dbReference>
<protein>
    <recommendedName>
        <fullName evidence="12">Sensor protein KdpD transmembrane domain-containing protein</fullName>
    </recommendedName>
</protein>
<comment type="caution">
    <text evidence="13">The sequence shown here is derived from an EMBL/GenBank/DDBJ whole genome shotgun (WGS) entry which is preliminary data.</text>
</comment>
<name>A0ABP5C8S3_9ACTN</name>
<sequence length="255" mass="27742">MRTFSRVHRDRLATAAALLLPLAVAAALLPWRSSVPNTDMALLLVVTVVAVAADGNRTAGILAAISAAVWFDFFWTVPYERFTITRHTDIETTVLLLAVGAAVSELAARGRRARRVVVRDTAYLHAMRSTSAMVADGRDTREVVEQVQAQLVALLGLRAARFEQGRLIGRPPRLTDDGALVWGQVRWNIDEHGFPDEDVELLARSAGRTRGRFLLTPLAGSAPSLEARQVAVMLANHVGNALAHDTDRRGSEQPA</sequence>
<dbReference type="Gene3D" id="1.20.120.620">
    <property type="entry name" value="Backbone structure of the membrane domain of e. Coli histidine kinase receptor kdpd"/>
    <property type="match status" value="1"/>
</dbReference>
<dbReference type="Proteomes" id="UP001499854">
    <property type="component" value="Unassembled WGS sequence"/>
</dbReference>
<evidence type="ECO:0000313" key="14">
    <source>
        <dbReference type="Proteomes" id="UP001499854"/>
    </source>
</evidence>
<gene>
    <name evidence="13" type="ORF">GCM10009838_15180</name>
</gene>
<keyword evidence="14" id="KW-1185">Reference proteome</keyword>
<evidence type="ECO:0000256" key="1">
    <source>
        <dbReference type="ARBA" id="ARBA00004141"/>
    </source>
</evidence>
<evidence type="ECO:0000256" key="7">
    <source>
        <dbReference type="ARBA" id="ARBA00022840"/>
    </source>
</evidence>
<keyword evidence="10 11" id="KW-0472">Membrane</keyword>
<evidence type="ECO:0000256" key="11">
    <source>
        <dbReference type="SAM" id="Phobius"/>
    </source>
</evidence>
<comment type="subcellular location">
    <subcellularLocation>
        <location evidence="1">Membrane</location>
        <topology evidence="1">Multi-pass membrane protein</topology>
    </subcellularLocation>
</comment>
<evidence type="ECO:0000256" key="2">
    <source>
        <dbReference type="ARBA" id="ARBA00022553"/>
    </source>
</evidence>
<feature type="domain" description="Sensor protein KdpD transmembrane" evidence="12">
    <location>
        <begin position="15"/>
        <end position="116"/>
    </location>
</feature>
<accession>A0ABP5C8S3</accession>
<keyword evidence="2" id="KW-0597">Phosphoprotein</keyword>
<feature type="transmembrane region" description="Helical" evidence="11">
    <location>
        <begin position="60"/>
        <end position="78"/>
    </location>
</feature>
<evidence type="ECO:0000256" key="10">
    <source>
        <dbReference type="ARBA" id="ARBA00023136"/>
    </source>
</evidence>